<dbReference type="GO" id="GO:0052689">
    <property type="term" value="F:carboxylic ester hydrolase activity"/>
    <property type="evidence" value="ECO:0007669"/>
    <property type="project" value="UniProtKB-ARBA"/>
</dbReference>
<dbReference type="InterPro" id="IPR050261">
    <property type="entry name" value="FrsA_esterase"/>
</dbReference>
<organism evidence="3 4">
    <name type="scientific">Sedimenticola thiotaurini</name>
    <dbReference type="NCBI Taxonomy" id="1543721"/>
    <lineage>
        <taxon>Bacteria</taxon>
        <taxon>Pseudomonadati</taxon>
        <taxon>Pseudomonadota</taxon>
        <taxon>Gammaproteobacteria</taxon>
        <taxon>Chromatiales</taxon>
        <taxon>Sedimenticolaceae</taxon>
        <taxon>Sedimenticola</taxon>
    </lineage>
</organism>
<reference evidence="3 4" key="1">
    <citation type="journal article" date="2015" name="Genome Announc.">
        <title>Complete Genome Sequence of Sedimenticola thiotaurini Strain SIP-G1, a Polyphosphate- and Polyhydroxyalkanoate-Accumulating Sulfur-Oxidizing Gammaproteobacterium Isolated from Salt Marsh Sediments.</title>
        <authorList>
            <person name="Flood B.E."/>
            <person name="Jones D.S."/>
            <person name="Bailey J.V."/>
        </authorList>
    </citation>
    <scope>NUCLEOTIDE SEQUENCE [LARGE SCALE GENOMIC DNA]</scope>
    <source>
        <strain evidence="3 4">SIP-G1</strain>
    </source>
</reference>
<dbReference type="PANTHER" id="PTHR22946:SF9">
    <property type="entry name" value="POLYKETIDE TRANSFERASE AF380"/>
    <property type="match status" value="1"/>
</dbReference>
<dbReference type="Gene3D" id="3.40.50.1820">
    <property type="entry name" value="alpha/beta hydrolase"/>
    <property type="match status" value="1"/>
</dbReference>
<protein>
    <submittedName>
        <fullName evidence="3">Alpha/beta hydrolase</fullName>
    </submittedName>
</protein>
<evidence type="ECO:0000313" key="3">
    <source>
        <dbReference type="EMBL" id="AKH19004.1"/>
    </source>
</evidence>
<dbReference type="SUPFAM" id="SSF53474">
    <property type="entry name" value="alpha/beta-Hydrolases"/>
    <property type="match status" value="1"/>
</dbReference>
<dbReference type="InterPro" id="IPR022742">
    <property type="entry name" value="Hydrolase_4"/>
</dbReference>
<gene>
    <name evidence="3" type="ORF">AAY24_00050</name>
</gene>
<dbReference type="InterPro" id="IPR029058">
    <property type="entry name" value="AB_hydrolase_fold"/>
</dbReference>
<name>A0A0F7JUM6_9GAMM</name>
<dbReference type="PANTHER" id="PTHR22946">
    <property type="entry name" value="DIENELACTONE HYDROLASE DOMAIN-CONTAINING PROTEIN-RELATED"/>
    <property type="match status" value="1"/>
</dbReference>
<dbReference type="RefSeq" id="WP_046857942.1">
    <property type="nucleotide sequence ID" value="NZ_CP011412.1"/>
</dbReference>
<proteinExistence type="predicted"/>
<feature type="domain" description="Serine aminopeptidase S33" evidence="2">
    <location>
        <begin position="67"/>
        <end position="181"/>
    </location>
</feature>
<dbReference type="Pfam" id="PF12146">
    <property type="entry name" value="Hydrolase_4"/>
    <property type="match status" value="1"/>
</dbReference>
<dbReference type="KEGG" id="seds:AAY24_00050"/>
<dbReference type="PATRIC" id="fig|1543721.4.peg.12"/>
<evidence type="ECO:0000313" key="4">
    <source>
        <dbReference type="Proteomes" id="UP000034410"/>
    </source>
</evidence>
<dbReference type="AlphaFoldDB" id="A0A0F7JUM6"/>
<keyword evidence="4" id="KW-1185">Reference proteome</keyword>
<evidence type="ECO:0000259" key="2">
    <source>
        <dbReference type="Pfam" id="PF12146"/>
    </source>
</evidence>
<accession>A0A0F7JUM6</accession>
<evidence type="ECO:0000256" key="1">
    <source>
        <dbReference type="ARBA" id="ARBA00022801"/>
    </source>
</evidence>
<dbReference type="OrthoDB" id="4269629at2"/>
<dbReference type="EMBL" id="CP011412">
    <property type="protein sequence ID" value="AKH19004.1"/>
    <property type="molecule type" value="Genomic_DNA"/>
</dbReference>
<keyword evidence="1 3" id="KW-0378">Hydrolase</keyword>
<sequence>MSYVTGTALTLALLTSLFLAALHLGFRAPRIREQGTPADLGIDYQSAQIPTVAGKQLFAWWLPVANADHSIIILHGWGGNAELMLPMAQPFHQAGINVLLIDARNHGSSDPDTFSSLPRFAEDLDHAIDWLQHNHPGKTRKLALLGHSLGAGAALLTASRRQDISAVISVSAFAHPEWIMKRYLQRFHLPGPVTGLALRYVQWVIGHRFNDIAPLNSVCRIDCPILLVHGRADTTVPVEDARAIASGCPRPNITLLEIDGAEHDSVDKIEQHGMELVAFLQQRAFAG</sequence>
<dbReference type="Proteomes" id="UP000034410">
    <property type="component" value="Chromosome"/>
</dbReference>